<feature type="compositionally biased region" description="Basic and acidic residues" evidence="1">
    <location>
        <begin position="68"/>
        <end position="99"/>
    </location>
</feature>
<gene>
    <name evidence="2" type="ORF">SKAU_G00232010</name>
</gene>
<evidence type="ECO:0000313" key="3">
    <source>
        <dbReference type="Proteomes" id="UP001152622"/>
    </source>
</evidence>
<feature type="compositionally biased region" description="Polar residues" evidence="1">
    <location>
        <begin position="100"/>
        <end position="111"/>
    </location>
</feature>
<keyword evidence="3" id="KW-1185">Reference proteome</keyword>
<protein>
    <submittedName>
        <fullName evidence="2">Uncharacterized protein</fullName>
    </submittedName>
</protein>
<comment type="caution">
    <text evidence="2">The sequence shown here is derived from an EMBL/GenBank/DDBJ whole genome shotgun (WGS) entry which is preliminary data.</text>
</comment>
<proteinExistence type="predicted"/>
<evidence type="ECO:0000256" key="1">
    <source>
        <dbReference type="SAM" id="MobiDB-lite"/>
    </source>
</evidence>
<reference evidence="2" key="1">
    <citation type="journal article" date="2023" name="Science">
        <title>Genome structures resolve the early diversification of teleost fishes.</title>
        <authorList>
            <person name="Parey E."/>
            <person name="Louis A."/>
            <person name="Montfort J."/>
            <person name="Bouchez O."/>
            <person name="Roques C."/>
            <person name="Iampietro C."/>
            <person name="Lluch J."/>
            <person name="Castinel A."/>
            <person name="Donnadieu C."/>
            <person name="Desvignes T."/>
            <person name="Floi Bucao C."/>
            <person name="Jouanno E."/>
            <person name="Wen M."/>
            <person name="Mejri S."/>
            <person name="Dirks R."/>
            <person name="Jansen H."/>
            <person name="Henkel C."/>
            <person name="Chen W.J."/>
            <person name="Zahm M."/>
            <person name="Cabau C."/>
            <person name="Klopp C."/>
            <person name="Thompson A.W."/>
            <person name="Robinson-Rechavi M."/>
            <person name="Braasch I."/>
            <person name="Lecointre G."/>
            <person name="Bobe J."/>
            <person name="Postlethwait J.H."/>
            <person name="Berthelot C."/>
            <person name="Roest Crollius H."/>
            <person name="Guiguen Y."/>
        </authorList>
    </citation>
    <scope>NUCLEOTIDE SEQUENCE</scope>
    <source>
        <strain evidence="2">WJC10195</strain>
    </source>
</reference>
<evidence type="ECO:0000313" key="2">
    <source>
        <dbReference type="EMBL" id="KAJ8351725.1"/>
    </source>
</evidence>
<accession>A0A9Q1F5Y2</accession>
<feature type="region of interest" description="Disordered" evidence="1">
    <location>
        <begin position="68"/>
        <end position="111"/>
    </location>
</feature>
<dbReference type="AlphaFoldDB" id="A0A9Q1F5Y2"/>
<dbReference type="EMBL" id="JAINUF010000008">
    <property type="protein sequence ID" value="KAJ8351725.1"/>
    <property type="molecule type" value="Genomic_DNA"/>
</dbReference>
<name>A0A9Q1F5Y2_SYNKA</name>
<organism evidence="2 3">
    <name type="scientific">Synaphobranchus kaupii</name>
    <name type="common">Kaup's arrowtooth eel</name>
    <dbReference type="NCBI Taxonomy" id="118154"/>
    <lineage>
        <taxon>Eukaryota</taxon>
        <taxon>Metazoa</taxon>
        <taxon>Chordata</taxon>
        <taxon>Craniata</taxon>
        <taxon>Vertebrata</taxon>
        <taxon>Euteleostomi</taxon>
        <taxon>Actinopterygii</taxon>
        <taxon>Neopterygii</taxon>
        <taxon>Teleostei</taxon>
        <taxon>Anguilliformes</taxon>
        <taxon>Synaphobranchidae</taxon>
        <taxon>Synaphobranchus</taxon>
    </lineage>
</organism>
<dbReference type="Proteomes" id="UP001152622">
    <property type="component" value="Chromosome 8"/>
</dbReference>
<sequence length="111" mass="13169">MANKVLMLITKLLLPTKHRLLWLLYNLRDRISSFVQPHPHELCKIIVSAMRYFSNWICLRLFTGARSDSPRRYREDGLPSPRDDSSPRRVKFDTSRHQSPDYSGNRRGNNW</sequence>